<dbReference type="PANTHER" id="PTHR46494">
    <property type="entry name" value="CORA FAMILY METAL ION TRANSPORTER (EUROFUNG)"/>
    <property type="match status" value="1"/>
</dbReference>
<dbReference type="EMBL" id="MFEY01000009">
    <property type="protein sequence ID" value="OGE89703.1"/>
    <property type="molecule type" value="Genomic_DNA"/>
</dbReference>
<feature type="transmembrane region" description="Helical" evidence="4">
    <location>
        <begin position="280"/>
        <end position="299"/>
    </location>
</feature>
<dbReference type="Proteomes" id="UP000177682">
    <property type="component" value="Unassembled WGS sequence"/>
</dbReference>
<evidence type="ECO:0000256" key="2">
    <source>
        <dbReference type="ARBA" id="ARBA00022448"/>
    </source>
</evidence>
<evidence type="ECO:0000256" key="1">
    <source>
        <dbReference type="ARBA" id="ARBA00004651"/>
    </source>
</evidence>
<dbReference type="Pfam" id="PF01544">
    <property type="entry name" value="CorA"/>
    <property type="match status" value="1"/>
</dbReference>
<reference evidence="5 6" key="1">
    <citation type="journal article" date="2016" name="Nat. Commun.">
        <title>Thousands of microbial genomes shed light on interconnected biogeochemical processes in an aquifer system.</title>
        <authorList>
            <person name="Anantharaman K."/>
            <person name="Brown C.T."/>
            <person name="Hug L.A."/>
            <person name="Sharon I."/>
            <person name="Castelle C.J."/>
            <person name="Probst A.J."/>
            <person name="Thomas B.C."/>
            <person name="Singh A."/>
            <person name="Wilkins M.J."/>
            <person name="Karaoz U."/>
            <person name="Brodie E.L."/>
            <person name="Williams K.H."/>
            <person name="Hubbard S.S."/>
            <person name="Banfield J.F."/>
        </authorList>
    </citation>
    <scope>NUCLEOTIDE SEQUENCE [LARGE SCALE GENOMIC DNA]</scope>
</reference>
<dbReference type="InterPro" id="IPR045861">
    <property type="entry name" value="CorA_cytoplasmic_dom"/>
</dbReference>
<keyword evidence="3" id="KW-1003">Cell membrane</keyword>
<keyword evidence="4" id="KW-0472">Membrane</keyword>
<accession>A0A1F5PIC6</accession>
<keyword evidence="4" id="KW-0812">Transmembrane</keyword>
<evidence type="ECO:0000256" key="3">
    <source>
        <dbReference type="ARBA" id="ARBA00022475"/>
    </source>
</evidence>
<evidence type="ECO:0000256" key="4">
    <source>
        <dbReference type="SAM" id="Phobius"/>
    </source>
</evidence>
<protein>
    <recommendedName>
        <fullName evidence="7">Magnesium transporter CorA</fullName>
    </recommendedName>
</protein>
<dbReference type="GO" id="GO:0000287">
    <property type="term" value="F:magnesium ion binding"/>
    <property type="evidence" value="ECO:0007669"/>
    <property type="project" value="TreeGrafter"/>
</dbReference>
<comment type="subcellular location">
    <subcellularLocation>
        <location evidence="1">Cell membrane</location>
        <topology evidence="1">Multi-pass membrane protein</topology>
    </subcellularLocation>
</comment>
<evidence type="ECO:0008006" key="7">
    <source>
        <dbReference type="Google" id="ProtNLM"/>
    </source>
</evidence>
<dbReference type="Gene3D" id="1.20.58.340">
    <property type="entry name" value="Magnesium transport protein CorA, transmembrane region"/>
    <property type="match status" value="2"/>
</dbReference>
<dbReference type="GO" id="GO:0015095">
    <property type="term" value="F:magnesium ion transmembrane transporter activity"/>
    <property type="evidence" value="ECO:0007669"/>
    <property type="project" value="TreeGrafter"/>
</dbReference>
<dbReference type="Gene3D" id="3.30.460.20">
    <property type="entry name" value="CorA soluble domain-like"/>
    <property type="match status" value="1"/>
</dbReference>
<organism evidence="5 6">
    <name type="scientific">Candidatus Doudnabacteria bacterium RIFCSPHIGHO2_12_FULL_48_16</name>
    <dbReference type="NCBI Taxonomy" id="1817838"/>
    <lineage>
        <taxon>Bacteria</taxon>
        <taxon>Candidatus Doudnaibacteriota</taxon>
    </lineage>
</organism>
<dbReference type="GO" id="GO:0005886">
    <property type="term" value="C:plasma membrane"/>
    <property type="evidence" value="ECO:0007669"/>
    <property type="project" value="UniProtKB-SubCell"/>
</dbReference>
<dbReference type="AlphaFoldDB" id="A0A1F5PIC6"/>
<proteinExistence type="predicted"/>
<keyword evidence="2" id="KW-0813">Transport</keyword>
<dbReference type="GO" id="GO:0050897">
    <property type="term" value="F:cobalt ion binding"/>
    <property type="evidence" value="ECO:0007669"/>
    <property type="project" value="TreeGrafter"/>
</dbReference>
<evidence type="ECO:0000313" key="5">
    <source>
        <dbReference type="EMBL" id="OGE89703.1"/>
    </source>
</evidence>
<dbReference type="SUPFAM" id="SSF143865">
    <property type="entry name" value="CorA soluble domain-like"/>
    <property type="match status" value="1"/>
</dbReference>
<sequence length="305" mass="35686">MALKIIHTKNLKWIDIVNPDDKDLLYLKENFKFHPLDFEDLVMPSIRVRIDEYSEYHFIVMLLPILNRESEEIKPVEVDFFVGKDYLITIHDGSMRTLTNLAHSVQQYDNVRAQYMQQGPGLLLSSLLELLFKRSSPILDKLNQDAAGAGRNIFSSDINTLEQLSRLKKNIIIARRIMKMHRYVLGKLARSKKDYLQFKDSSTYFQDLIEYAENIWEVLSADKESVESFEETNQSLAAHRMNDTLRTLTVFSVIIFILTLFINVLLFIESISKIANWEYLLPATLFSLAFITLVMLIYFKTRKWL</sequence>
<evidence type="ECO:0000313" key="6">
    <source>
        <dbReference type="Proteomes" id="UP000177682"/>
    </source>
</evidence>
<dbReference type="PANTHER" id="PTHR46494:SF1">
    <property type="entry name" value="CORA FAMILY METAL ION TRANSPORTER (EUROFUNG)"/>
    <property type="match status" value="1"/>
</dbReference>
<keyword evidence="4" id="KW-1133">Transmembrane helix</keyword>
<gene>
    <name evidence="5" type="ORF">A3E29_00610</name>
</gene>
<feature type="transmembrane region" description="Helical" evidence="4">
    <location>
        <begin position="248"/>
        <end position="268"/>
    </location>
</feature>
<comment type="caution">
    <text evidence="5">The sequence shown here is derived from an EMBL/GenBank/DDBJ whole genome shotgun (WGS) entry which is preliminary data.</text>
</comment>
<name>A0A1F5PIC6_9BACT</name>
<dbReference type="GO" id="GO:0015087">
    <property type="term" value="F:cobalt ion transmembrane transporter activity"/>
    <property type="evidence" value="ECO:0007669"/>
    <property type="project" value="TreeGrafter"/>
</dbReference>
<dbReference type="InterPro" id="IPR002523">
    <property type="entry name" value="MgTranspt_CorA/ZnTranspt_ZntB"/>
</dbReference>